<dbReference type="InterPro" id="IPR006101">
    <property type="entry name" value="Glyco_hydro_2"/>
</dbReference>
<dbReference type="SUPFAM" id="SSF49303">
    <property type="entry name" value="beta-Galactosidase/glucuronidase domain"/>
    <property type="match status" value="2"/>
</dbReference>
<accession>A0A6J6VLC3</accession>
<evidence type="ECO:0000256" key="3">
    <source>
        <dbReference type="ARBA" id="ARBA00012756"/>
    </source>
</evidence>
<dbReference type="Pfam" id="PF02929">
    <property type="entry name" value="Bgal_small_N"/>
    <property type="match status" value="1"/>
</dbReference>
<evidence type="ECO:0000256" key="5">
    <source>
        <dbReference type="ARBA" id="ARBA00023295"/>
    </source>
</evidence>
<dbReference type="EMBL" id="CAEZZP010000042">
    <property type="protein sequence ID" value="CAB4771227.1"/>
    <property type="molecule type" value="Genomic_DNA"/>
</dbReference>
<dbReference type="InterPro" id="IPR006102">
    <property type="entry name" value="Ig-like_GH2"/>
</dbReference>
<dbReference type="EMBL" id="CAFBMF010000189">
    <property type="protein sequence ID" value="CAB4915539.1"/>
    <property type="molecule type" value="Genomic_DNA"/>
</dbReference>
<dbReference type="InterPro" id="IPR006104">
    <property type="entry name" value="Glyco_hydro_2_N"/>
</dbReference>
<dbReference type="InterPro" id="IPR023230">
    <property type="entry name" value="Glyco_hydro_2_CS"/>
</dbReference>
<dbReference type="SMART" id="SM01038">
    <property type="entry name" value="Bgal_small_N"/>
    <property type="match status" value="1"/>
</dbReference>
<evidence type="ECO:0000313" key="8">
    <source>
        <dbReference type="EMBL" id="CAB4736884.1"/>
    </source>
</evidence>
<reference evidence="9" key="1">
    <citation type="submission" date="2020-05" db="EMBL/GenBank/DDBJ databases">
        <authorList>
            <person name="Chiriac C."/>
            <person name="Salcher M."/>
            <person name="Ghai R."/>
            <person name="Kavagutti S V."/>
        </authorList>
    </citation>
    <scope>NUCLEOTIDE SEQUENCE</scope>
</reference>
<dbReference type="Gene3D" id="2.60.40.10">
    <property type="entry name" value="Immunoglobulins"/>
    <property type="match status" value="2"/>
</dbReference>
<keyword evidence="4" id="KW-0378">Hydrolase</keyword>
<dbReference type="InterPro" id="IPR004199">
    <property type="entry name" value="B-gal_small/dom_5"/>
</dbReference>
<comment type="similarity">
    <text evidence="2">Belongs to the glycosyl hydrolase 2 family.</text>
</comment>
<feature type="domain" description="Beta galactosidase small chain/" evidence="7">
    <location>
        <begin position="737"/>
        <end position="980"/>
    </location>
</feature>
<dbReference type="GO" id="GO:0004565">
    <property type="term" value="F:beta-galactosidase activity"/>
    <property type="evidence" value="ECO:0007669"/>
    <property type="project" value="UniProtKB-EC"/>
</dbReference>
<dbReference type="InterPro" id="IPR011013">
    <property type="entry name" value="Gal_mutarotase_sf_dom"/>
</dbReference>
<dbReference type="Gene3D" id="2.70.98.10">
    <property type="match status" value="1"/>
</dbReference>
<protein>
    <recommendedName>
        <fullName evidence="3">beta-galactosidase</fullName>
        <ecNumber evidence="3">3.2.1.23</ecNumber>
    </recommendedName>
    <alternativeName>
        <fullName evidence="6">Lactase</fullName>
    </alternativeName>
</protein>
<dbReference type="Gene3D" id="3.20.20.80">
    <property type="entry name" value="Glycosidases"/>
    <property type="match status" value="1"/>
</dbReference>
<evidence type="ECO:0000256" key="4">
    <source>
        <dbReference type="ARBA" id="ARBA00022801"/>
    </source>
</evidence>
<keyword evidence="5" id="KW-0326">Glycosidase</keyword>
<dbReference type="InterPro" id="IPR006103">
    <property type="entry name" value="Glyco_hydro_2_cat"/>
</dbReference>
<dbReference type="InterPro" id="IPR050347">
    <property type="entry name" value="Bact_Beta-galactosidase"/>
</dbReference>
<dbReference type="PANTHER" id="PTHR46323">
    <property type="entry name" value="BETA-GALACTOSIDASE"/>
    <property type="match status" value="1"/>
</dbReference>
<dbReference type="GO" id="GO:0030246">
    <property type="term" value="F:carbohydrate binding"/>
    <property type="evidence" value="ECO:0007669"/>
    <property type="project" value="InterPro"/>
</dbReference>
<dbReference type="Gene3D" id="2.60.120.260">
    <property type="entry name" value="Galactose-binding domain-like"/>
    <property type="match status" value="1"/>
</dbReference>
<dbReference type="PROSITE" id="PS00719">
    <property type="entry name" value="GLYCOSYL_HYDROL_F2_1"/>
    <property type="match status" value="1"/>
</dbReference>
<dbReference type="EMBL" id="CAFAAL010000028">
    <property type="protein sequence ID" value="CAB4798269.1"/>
    <property type="molecule type" value="Genomic_DNA"/>
</dbReference>
<dbReference type="EMBL" id="CAFBLJ010000035">
    <property type="protein sequence ID" value="CAB4867858.1"/>
    <property type="molecule type" value="Genomic_DNA"/>
</dbReference>
<dbReference type="SUPFAM" id="SSF49785">
    <property type="entry name" value="Galactose-binding domain-like"/>
    <property type="match status" value="1"/>
</dbReference>
<dbReference type="Pfam" id="PF00703">
    <property type="entry name" value="Glyco_hydro_2"/>
    <property type="match status" value="1"/>
</dbReference>
<evidence type="ECO:0000313" key="12">
    <source>
        <dbReference type="EMBL" id="CAB4915539.1"/>
    </source>
</evidence>
<evidence type="ECO:0000256" key="2">
    <source>
        <dbReference type="ARBA" id="ARBA00007401"/>
    </source>
</evidence>
<dbReference type="EMBL" id="CAEZYH010000175">
    <property type="protein sequence ID" value="CAB4736884.1"/>
    <property type="molecule type" value="Genomic_DNA"/>
</dbReference>
<dbReference type="GO" id="GO:0005990">
    <property type="term" value="P:lactose catabolic process"/>
    <property type="evidence" value="ECO:0007669"/>
    <property type="project" value="TreeGrafter"/>
</dbReference>
<evidence type="ECO:0000256" key="1">
    <source>
        <dbReference type="ARBA" id="ARBA00001412"/>
    </source>
</evidence>
<evidence type="ECO:0000313" key="10">
    <source>
        <dbReference type="EMBL" id="CAB4798269.1"/>
    </source>
</evidence>
<evidence type="ECO:0000313" key="9">
    <source>
        <dbReference type="EMBL" id="CAB4771227.1"/>
    </source>
</evidence>
<dbReference type="InterPro" id="IPR032312">
    <property type="entry name" value="LacZ_4"/>
</dbReference>
<dbReference type="InterPro" id="IPR017853">
    <property type="entry name" value="GH"/>
</dbReference>
<comment type="catalytic activity">
    <reaction evidence="1">
        <text>Hydrolysis of terminal non-reducing beta-D-galactose residues in beta-D-galactosides.</text>
        <dbReference type="EC" id="3.2.1.23"/>
    </reaction>
</comment>
<dbReference type="FunFam" id="3.20.20.80:FF:000018">
    <property type="entry name" value="Beta-galactosidase"/>
    <property type="match status" value="1"/>
</dbReference>
<proteinExistence type="inferred from homology"/>
<organism evidence="9">
    <name type="scientific">freshwater metagenome</name>
    <dbReference type="NCBI Taxonomy" id="449393"/>
    <lineage>
        <taxon>unclassified sequences</taxon>
        <taxon>metagenomes</taxon>
        <taxon>ecological metagenomes</taxon>
    </lineage>
</organism>
<dbReference type="AlphaFoldDB" id="A0A6J6VLC3"/>
<dbReference type="EC" id="3.2.1.23" evidence="3"/>
<evidence type="ECO:0000259" key="7">
    <source>
        <dbReference type="SMART" id="SM01038"/>
    </source>
</evidence>
<sequence>MISAFSEFRPWVDPTQVSIGRLPMRQVMTACSSADEARVGREASPWWQSLNGNWQLKLWSSPDAVPNTAIKRDLASTAGWLTVAVPGNWTVQETGDFPHYTNVQMPWPLRPPETPSENTTGVYRRTFTVPKNWKSRRTIIHIGAAESVHAVFVNGSFVGYGTDSRLPSEYDITDYLQAGKNTLAIFVPRYSAQSYVEDQDQWWMAGLHREVFLESRAQVHIAQLHAHADWDADLGLATMNISAFIGVADQDSQSPLDRGWTTRSWVETIDGKRLGKVHVAKVPYRHIQPYAFSGHIATTTFDIPKAQPWSAETPQRYRLLCELVNSDGEVSEVVGQVVGFRRVEIQDGLVSVNGRAITIMGVNRHDHHPDKGKAVSVEDMRQDIITMKRANINAVRTSHYPNDHRFYDLCDEYGLYVIDEANIESHGFNTSLCHDPRYAATWLSRVARMVERDRNHPSIIMWSLGNESGYGEHHDACAAHIRRVDPSRLLHYEGAVFHAGWSDGGKNVTDVVCPMYAPASALDLYVTAKLGERPLILCEYSHAMGNSNGGLADYWKVIDQHRLLQGGFVWEWKDHGLRQTLKNGQERFAYGGQFGDHPNDGNFVADGLVSPDCEPHPAIQELMWVHRPIAVEQTGWKLRVTNRQSFRNSAWLRGTWELTLDGEIVESGNWSPQVEAGQSALIDAPTNLLEAKKLNGEVLLTLRWFAKKATPWCTAGCLVCWDQVVVRAATPQRLPKRASDEDRAEIDVLLGGNPRLNLWRAATDNDGFKLMPDLASQMGIGGRALWNWLATGINTKPANSLVNHQCDSYVDVDGAVVFDHTVVVPESLADLPRIGVVFELPAGFDELSWYGRGPLENMPDRNSGALLGIWSDEPDELPYIVPQEFGLRTDCRWMEIIRSRDGVRLRIEALNPAGLHMSAVHHRDDDLFAAADVTELTWREALTVHIDVAHRGVGTASCGPDIDPRHSIAAGSYRFAYRLRLLGASDN</sequence>
<name>A0A6J6VLC3_9ZZZZ</name>
<evidence type="ECO:0000256" key="6">
    <source>
        <dbReference type="ARBA" id="ARBA00032230"/>
    </source>
</evidence>
<evidence type="ECO:0000313" key="11">
    <source>
        <dbReference type="EMBL" id="CAB4867858.1"/>
    </source>
</evidence>
<gene>
    <name evidence="8" type="ORF">UFOPK2658_02044</name>
    <name evidence="9" type="ORF">UFOPK2880_00831</name>
    <name evidence="10" type="ORF">UFOPK3004_00503</name>
    <name evidence="11" type="ORF">UFOPK3304_00835</name>
    <name evidence="12" type="ORF">UFOPK3494_01786</name>
</gene>
<dbReference type="InterPro" id="IPR014718">
    <property type="entry name" value="GH-type_carb-bd"/>
</dbReference>
<dbReference type="PRINTS" id="PR00132">
    <property type="entry name" value="GLHYDRLASE2"/>
</dbReference>
<dbReference type="SUPFAM" id="SSF74650">
    <property type="entry name" value="Galactose mutarotase-like"/>
    <property type="match status" value="1"/>
</dbReference>
<dbReference type="Pfam" id="PF16353">
    <property type="entry name" value="LacZ_4"/>
    <property type="match status" value="1"/>
</dbReference>
<dbReference type="Pfam" id="PF02836">
    <property type="entry name" value="Glyco_hydro_2_C"/>
    <property type="match status" value="1"/>
</dbReference>
<dbReference type="SUPFAM" id="SSF51445">
    <property type="entry name" value="(Trans)glycosidases"/>
    <property type="match status" value="1"/>
</dbReference>
<dbReference type="InterPro" id="IPR036156">
    <property type="entry name" value="Beta-gal/glucu_dom_sf"/>
</dbReference>
<dbReference type="GO" id="GO:0009341">
    <property type="term" value="C:beta-galactosidase complex"/>
    <property type="evidence" value="ECO:0007669"/>
    <property type="project" value="InterPro"/>
</dbReference>
<dbReference type="InterPro" id="IPR013783">
    <property type="entry name" value="Ig-like_fold"/>
</dbReference>
<dbReference type="Pfam" id="PF02837">
    <property type="entry name" value="Glyco_hydro_2_N"/>
    <property type="match status" value="1"/>
</dbReference>
<dbReference type="PANTHER" id="PTHR46323:SF2">
    <property type="entry name" value="BETA-GALACTOSIDASE"/>
    <property type="match status" value="1"/>
</dbReference>
<dbReference type="InterPro" id="IPR023232">
    <property type="entry name" value="Glyco_hydro_2_AS"/>
</dbReference>
<dbReference type="PROSITE" id="PS00608">
    <property type="entry name" value="GLYCOSYL_HYDROL_F2_2"/>
    <property type="match status" value="1"/>
</dbReference>
<dbReference type="InterPro" id="IPR008979">
    <property type="entry name" value="Galactose-bd-like_sf"/>
</dbReference>